<dbReference type="AlphaFoldDB" id="A0A8H3B079"/>
<name>A0A8H3B079_9AGAM</name>
<comment type="caution">
    <text evidence="1">The sequence shown here is derived from an EMBL/GenBank/DDBJ whole genome shotgun (WGS) entry which is preliminary data.</text>
</comment>
<reference evidence="1" key="1">
    <citation type="submission" date="2021-01" db="EMBL/GenBank/DDBJ databases">
        <authorList>
            <person name="Kaushik A."/>
        </authorList>
    </citation>
    <scope>NUCLEOTIDE SEQUENCE</scope>
    <source>
        <strain evidence="1">AG3-T5</strain>
    </source>
</reference>
<sequence length="203" mass="21640">MRLGSSTNMVAVWGVQLDWSYYVLPRDFSQCVPECAPPVSTTSGVTFTPVPATASGTTNTARTEPQLQATGRPILALDGWAAGSYIQKASINDVAILGPAPTRAQFVTGESSSIRLTSWISGQCVSFPYLNVKSAETSYKPLAFEAVGTTLDWSFNGPNNTLNTPRGFNTFVACSDGALYLQTGTDLPSGNCTTTRLKTGPYY</sequence>
<organism evidence="1 2">
    <name type="scientific">Rhizoctonia solani</name>
    <dbReference type="NCBI Taxonomy" id="456999"/>
    <lineage>
        <taxon>Eukaryota</taxon>
        <taxon>Fungi</taxon>
        <taxon>Dikarya</taxon>
        <taxon>Basidiomycota</taxon>
        <taxon>Agaricomycotina</taxon>
        <taxon>Agaricomycetes</taxon>
        <taxon>Cantharellales</taxon>
        <taxon>Ceratobasidiaceae</taxon>
        <taxon>Rhizoctonia</taxon>
    </lineage>
</organism>
<dbReference type="EMBL" id="CAJMWW010000107">
    <property type="protein sequence ID" value="CAE6444815.1"/>
    <property type="molecule type" value="Genomic_DNA"/>
</dbReference>
<accession>A0A8H3B079</accession>
<proteinExistence type="predicted"/>
<evidence type="ECO:0000313" key="2">
    <source>
        <dbReference type="Proteomes" id="UP000663841"/>
    </source>
</evidence>
<protein>
    <submittedName>
        <fullName evidence="1">Uncharacterized protein</fullName>
    </submittedName>
</protein>
<evidence type="ECO:0000313" key="1">
    <source>
        <dbReference type="EMBL" id="CAE6444815.1"/>
    </source>
</evidence>
<dbReference type="Proteomes" id="UP000663841">
    <property type="component" value="Unassembled WGS sequence"/>
</dbReference>
<gene>
    <name evidence="1" type="ORF">RDB_LOCUS109233</name>
</gene>